<dbReference type="CDD" id="cd11717">
    <property type="entry name" value="THUMP_THUMPD1_like"/>
    <property type="match status" value="1"/>
</dbReference>
<feature type="compositionally biased region" description="Basic and acidic residues" evidence="2">
    <location>
        <begin position="585"/>
        <end position="616"/>
    </location>
</feature>
<dbReference type="Proteomes" id="UP000887561">
    <property type="component" value="Unplaced"/>
</dbReference>
<organism evidence="4 5">
    <name type="scientific">Meloidogyne javanica</name>
    <name type="common">Root-knot nematode worm</name>
    <dbReference type="NCBI Taxonomy" id="6303"/>
    <lineage>
        <taxon>Eukaryota</taxon>
        <taxon>Metazoa</taxon>
        <taxon>Ecdysozoa</taxon>
        <taxon>Nematoda</taxon>
        <taxon>Chromadorea</taxon>
        <taxon>Rhabditida</taxon>
        <taxon>Tylenchina</taxon>
        <taxon>Tylenchomorpha</taxon>
        <taxon>Tylenchoidea</taxon>
        <taxon>Meloidogynidae</taxon>
        <taxon>Meloidogyninae</taxon>
        <taxon>Meloidogyne</taxon>
        <taxon>Meloidogyne incognita group</taxon>
    </lineage>
</organism>
<feature type="region of interest" description="Disordered" evidence="2">
    <location>
        <begin position="237"/>
        <end position="256"/>
    </location>
</feature>
<dbReference type="GO" id="GO:0003723">
    <property type="term" value="F:RNA binding"/>
    <property type="evidence" value="ECO:0007669"/>
    <property type="project" value="UniProtKB-UniRule"/>
</dbReference>
<dbReference type="Gene3D" id="3.30.2300.10">
    <property type="entry name" value="THUMP superfamily"/>
    <property type="match status" value="1"/>
</dbReference>
<feature type="compositionally biased region" description="Basic and acidic residues" evidence="2">
    <location>
        <begin position="332"/>
        <end position="342"/>
    </location>
</feature>
<dbReference type="PANTHER" id="PTHR13452">
    <property type="entry name" value="THUMP DOMAIN CONTAINING PROTEIN 1-RELATED"/>
    <property type="match status" value="1"/>
</dbReference>
<keyword evidence="1" id="KW-0694">RNA-binding</keyword>
<dbReference type="Pfam" id="PF02926">
    <property type="entry name" value="THUMP"/>
    <property type="match status" value="1"/>
</dbReference>
<feature type="compositionally biased region" description="Gly residues" evidence="2">
    <location>
        <begin position="243"/>
        <end position="256"/>
    </location>
</feature>
<feature type="compositionally biased region" description="Basic and acidic residues" evidence="2">
    <location>
        <begin position="435"/>
        <end position="457"/>
    </location>
</feature>
<dbReference type="InterPro" id="IPR004114">
    <property type="entry name" value="THUMP_dom"/>
</dbReference>
<dbReference type="InterPro" id="IPR040183">
    <property type="entry name" value="THUMPD1-like"/>
</dbReference>
<name>A0A915N179_MELJA</name>
<feature type="compositionally biased region" description="Basic and acidic residues" evidence="2">
    <location>
        <begin position="495"/>
        <end position="506"/>
    </location>
</feature>
<reference evidence="5" key="1">
    <citation type="submission" date="2022-11" db="UniProtKB">
        <authorList>
            <consortium name="WormBaseParasite"/>
        </authorList>
    </citation>
    <scope>IDENTIFICATION</scope>
</reference>
<dbReference type="PANTHER" id="PTHR13452:SF10">
    <property type="entry name" value="THUMP DOMAIN-CONTAINING PROTEIN 1"/>
    <property type="match status" value="1"/>
</dbReference>
<dbReference type="GO" id="GO:0006400">
    <property type="term" value="P:tRNA modification"/>
    <property type="evidence" value="ECO:0007669"/>
    <property type="project" value="InterPro"/>
</dbReference>
<feature type="region of interest" description="Disordered" evidence="2">
    <location>
        <begin position="435"/>
        <end position="629"/>
    </location>
</feature>
<feature type="region of interest" description="Disordered" evidence="2">
    <location>
        <begin position="269"/>
        <end position="342"/>
    </location>
</feature>
<dbReference type="PROSITE" id="PS51165">
    <property type="entry name" value="THUMP"/>
    <property type="match status" value="1"/>
</dbReference>
<keyword evidence="4" id="KW-1185">Reference proteome</keyword>
<feature type="compositionally biased region" description="Gly residues" evidence="2">
    <location>
        <begin position="276"/>
        <end position="296"/>
    </location>
</feature>
<evidence type="ECO:0000256" key="1">
    <source>
        <dbReference type="PROSITE-ProRule" id="PRU00529"/>
    </source>
</evidence>
<feature type="domain" description="THUMP" evidence="3">
    <location>
        <begin position="128"/>
        <end position="240"/>
    </location>
</feature>
<sequence>MSSNYHRKPYFRSNVGPSSQKNAITPGLCGLFFTAENEQRAVPEAKNLIDRFLEEKISNLTTEKSVPSETTEKSEDISDSLKSACHQYKRGHKSALRQLETKARNTLFFISPQITPENVYSLAEKMVKLCLEEEAQTRFLAKVIPIEETCYASMPQILSSLSGMLSKHLEKFSKEFDFPPCYAIDFKARNTQAIERQAVYDEVVALMNEQSKGSKVNLTMPDLLIVVHVRGNVGEDGRDGGKIKGSGGEIEGGKGGELVGIRDEIESGKEEQIEVKGGGGKGGKLEQGGGELGGIRGEIESGEEGQIERGKGQIEGSKGGKLEQVGVGHGGIKSDIERGEEDKIEVKGGERVPEQFVKKSDKETKSLKKVWGKIENKTEAIKDEIKYENDFPSLIDSKNVTKKTMKYKYLSAKKDSSTSNNSEGELECKEKCLEDSPQHIKDEKDGIEGSELSKLKVENFVSTSEATQKSSGEEKFEIDTKNEEFGKDSSSPTHSDGELCEEKRSENSPQVNQTEEKEEKEEEDSQVIQTEEEEEDPRDIQNEEEEENELNIKSLFPSEPSETSSEYEDKSVVLNEENNEEKDELNDIKGKGKLKIGEGRGTKGEQHIEREFKEQEYTGSRLKPSKSFRRNARKNKLEWHLRRIEKGKKLESNSAFL</sequence>
<protein>
    <submittedName>
        <fullName evidence="5">THUMP domain-containing protein</fullName>
    </submittedName>
</protein>
<evidence type="ECO:0000256" key="2">
    <source>
        <dbReference type="SAM" id="MobiDB-lite"/>
    </source>
</evidence>
<feature type="compositionally biased region" description="Acidic residues" evidence="2">
    <location>
        <begin position="516"/>
        <end position="549"/>
    </location>
</feature>
<proteinExistence type="predicted"/>
<feature type="compositionally biased region" description="Basic and acidic residues" evidence="2">
    <location>
        <begin position="471"/>
        <end position="487"/>
    </location>
</feature>
<dbReference type="AlphaFoldDB" id="A0A915N179"/>
<dbReference type="SUPFAM" id="SSF143437">
    <property type="entry name" value="THUMP domain-like"/>
    <property type="match status" value="1"/>
</dbReference>
<dbReference type="WBParaSite" id="scaffold7307_cov224.g11891">
    <property type="protein sequence ID" value="scaffold7307_cov224.g11891"/>
    <property type="gene ID" value="scaffold7307_cov224.g11891"/>
</dbReference>
<evidence type="ECO:0000259" key="3">
    <source>
        <dbReference type="PROSITE" id="PS51165"/>
    </source>
</evidence>
<evidence type="ECO:0000313" key="5">
    <source>
        <dbReference type="WBParaSite" id="scaffold7307_cov224.g11891"/>
    </source>
</evidence>
<feature type="region of interest" description="Disordered" evidence="2">
    <location>
        <begin position="410"/>
        <end position="429"/>
    </location>
</feature>
<accession>A0A915N179</accession>
<feature type="compositionally biased region" description="Polar residues" evidence="2">
    <location>
        <begin position="460"/>
        <end position="470"/>
    </location>
</feature>
<evidence type="ECO:0000313" key="4">
    <source>
        <dbReference type="Proteomes" id="UP000887561"/>
    </source>
</evidence>